<organism evidence="2">
    <name type="scientific">hydrothermal vent metagenome</name>
    <dbReference type="NCBI Taxonomy" id="652676"/>
    <lineage>
        <taxon>unclassified sequences</taxon>
        <taxon>metagenomes</taxon>
        <taxon>ecological metagenomes</taxon>
    </lineage>
</organism>
<accession>A0A3B1DM20</accession>
<dbReference type="EMBL" id="UOGL01000586">
    <property type="protein sequence ID" value="VAX41792.1"/>
    <property type="molecule type" value="Genomic_DNA"/>
</dbReference>
<name>A0A3B1DM20_9ZZZZ</name>
<gene>
    <name evidence="2" type="ORF">MNBD_PLANCTO02-77</name>
</gene>
<keyword evidence="1" id="KW-1133">Transmembrane helix</keyword>
<reference evidence="2" key="1">
    <citation type="submission" date="2018-06" db="EMBL/GenBank/DDBJ databases">
        <authorList>
            <person name="Zhirakovskaya E."/>
        </authorList>
    </citation>
    <scope>NUCLEOTIDE SEQUENCE</scope>
</reference>
<dbReference type="AlphaFoldDB" id="A0A3B1DM20"/>
<protein>
    <submittedName>
        <fullName evidence="2">Uncharacterized protein</fullName>
    </submittedName>
</protein>
<feature type="transmembrane region" description="Helical" evidence="1">
    <location>
        <begin position="7"/>
        <end position="25"/>
    </location>
</feature>
<evidence type="ECO:0000256" key="1">
    <source>
        <dbReference type="SAM" id="Phobius"/>
    </source>
</evidence>
<sequence>MSNYLKYSLFFVSTILLVILLLVYMSNKTVTSVDPKNHLISNTDHIASHSLIKQPKESPIFDKDSTKSTEVKLAGEKVIVRDLSDSFDSALDLGGGARAPVSVASESFPKTSSRPEVFDIKALSKYHGPSFEQKTIKRGQVYSVYSATESNYKKIDILLSALEIPFVIHVPGGELGDSWRGARPLDVIVDRHNYREAAKLLEAAIEDGFLIHIPASFEMKLSPEELKVFEENLEKSIRELTPEMINELRKKGIIPN</sequence>
<keyword evidence="1" id="KW-0812">Transmembrane</keyword>
<proteinExistence type="predicted"/>
<keyword evidence="1" id="KW-0472">Membrane</keyword>
<evidence type="ECO:0000313" key="2">
    <source>
        <dbReference type="EMBL" id="VAX41792.1"/>
    </source>
</evidence>